<keyword evidence="2" id="KW-1185">Reference proteome</keyword>
<sequence length="93" mass="9739">MSRRPRRTHSPAFKAKVALAALRGEKTLAELAQQFDVAPISRHVQRQVHGLARSGRLVAARGGPAHKGALPHMAADDAALLGLLIGLAHGANG</sequence>
<dbReference type="eggNOG" id="COG2963">
    <property type="taxonomic scope" value="Bacteria"/>
</dbReference>
<evidence type="ECO:0000313" key="1">
    <source>
        <dbReference type="EMBL" id="ACL58921.1"/>
    </source>
</evidence>
<dbReference type="HOGENOM" id="CLU_2396300_0_0_5"/>
<dbReference type="AlphaFoldDB" id="B8ITK5"/>
<dbReference type="SUPFAM" id="SSF48295">
    <property type="entry name" value="TrpR-like"/>
    <property type="match status" value="1"/>
</dbReference>
<dbReference type="GO" id="GO:0043565">
    <property type="term" value="F:sequence-specific DNA binding"/>
    <property type="evidence" value="ECO:0007669"/>
    <property type="project" value="InterPro"/>
</dbReference>
<protein>
    <recommendedName>
        <fullName evidence="3">Transposase</fullName>
    </recommendedName>
</protein>
<name>B8ITK5_METNO</name>
<dbReference type="InterPro" id="IPR010921">
    <property type="entry name" value="Trp_repressor/repl_initiator"/>
</dbReference>
<dbReference type="EMBL" id="CP001349">
    <property type="protein sequence ID" value="ACL58921.1"/>
    <property type="molecule type" value="Genomic_DNA"/>
</dbReference>
<reference evidence="1 2" key="1">
    <citation type="submission" date="2009-01" db="EMBL/GenBank/DDBJ databases">
        <title>Complete sequence of chromosome of Methylobacterium nodulans ORS 2060.</title>
        <authorList>
            <consortium name="US DOE Joint Genome Institute"/>
            <person name="Lucas S."/>
            <person name="Copeland A."/>
            <person name="Lapidus A."/>
            <person name="Glavina del Rio T."/>
            <person name="Dalin E."/>
            <person name="Tice H."/>
            <person name="Bruce D."/>
            <person name="Goodwin L."/>
            <person name="Pitluck S."/>
            <person name="Sims D."/>
            <person name="Brettin T."/>
            <person name="Detter J.C."/>
            <person name="Han C."/>
            <person name="Larimer F."/>
            <person name="Land M."/>
            <person name="Hauser L."/>
            <person name="Kyrpides N."/>
            <person name="Ivanova N."/>
            <person name="Marx C.J."/>
            <person name="Richardson P."/>
        </authorList>
    </citation>
    <scope>NUCLEOTIDE SEQUENCE [LARGE SCALE GENOMIC DNA]</scope>
    <source>
        <strain evidence="2">LMG 21967 / CNCM I-2342 / ORS 2060</strain>
    </source>
</reference>
<organism evidence="1 2">
    <name type="scientific">Methylobacterium nodulans (strain LMG 21967 / CNCM I-2342 / ORS 2060)</name>
    <dbReference type="NCBI Taxonomy" id="460265"/>
    <lineage>
        <taxon>Bacteria</taxon>
        <taxon>Pseudomonadati</taxon>
        <taxon>Pseudomonadota</taxon>
        <taxon>Alphaproteobacteria</taxon>
        <taxon>Hyphomicrobiales</taxon>
        <taxon>Methylobacteriaceae</taxon>
        <taxon>Methylobacterium</taxon>
    </lineage>
</organism>
<gene>
    <name evidence="1" type="ordered locus">Mnod_4042</name>
</gene>
<proteinExistence type="predicted"/>
<evidence type="ECO:0008006" key="3">
    <source>
        <dbReference type="Google" id="ProtNLM"/>
    </source>
</evidence>
<dbReference type="KEGG" id="mno:Mnod_4042"/>
<accession>B8ITK5</accession>
<dbReference type="Proteomes" id="UP000008207">
    <property type="component" value="Chromosome"/>
</dbReference>
<evidence type="ECO:0000313" key="2">
    <source>
        <dbReference type="Proteomes" id="UP000008207"/>
    </source>
</evidence>